<keyword evidence="14" id="KW-1185">Reference proteome</keyword>
<evidence type="ECO:0000256" key="10">
    <source>
        <dbReference type="ARBA" id="ARBA00022840"/>
    </source>
</evidence>
<evidence type="ECO:0000256" key="1">
    <source>
        <dbReference type="ARBA" id="ARBA00000085"/>
    </source>
</evidence>
<proteinExistence type="predicted"/>
<dbReference type="Pfam" id="PF07536">
    <property type="entry name" value="HWE_HK"/>
    <property type="match status" value="1"/>
</dbReference>
<accession>A0ABV8RLL8</accession>
<feature type="domain" description="PAC" evidence="12">
    <location>
        <begin position="91"/>
        <end position="145"/>
    </location>
</feature>
<dbReference type="InterPro" id="IPR036890">
    <property type="entry name" value="HATPase_C_sf"/>
</dbReference>
<keyword evidence="6 13" id="KW-0808">Transferase</keyword>
<dbReference type="InterPro" id="IPR011102">
    <property type="entry name" value="Sig_transdc_His_kinase_HWE"/>
</dbReference>
<dbReference type="SMART" id="SM00911">
    <property type="entry name" value="HWE_HK"/>
    <property type="match status" value="1"/>
</dbReference>
<dbReference type="EMBL" id="JBHSDR010000003">
    <property type="protein sequence ID" value="MFC4294225.1"/>
    <property type="molecule type" value="Genomic_DNA"/>
</dbReference>
<sequence>MTDPQTNAVSDDPRKFSEDPLPLAEALLDQSRDCVMTLDTSGRIRAININGAALLELASPAEAEGRLWSELWPGEGRPAIEEALAEAAAGRSTRLEALAPGALGTARRWRISVSPLRDGRGGIASILAVLGDITDRRQADERLAEMAHEMRHRLRNAYAVSSAITLASAREDPDHEDFARDLARRFSSIAVAQSQLLDESGGSSLPDLVKLLTDAYNREEAAFHIEALPPVMLDEQQARLVALVLGELCTNSVKHGALATGHSLAITGKHEGGALTLIWREPSSPEGDSQSCESSGFALMKRMARAHNAQFSLDLGVTELVARLVIEGV</sequence>
<dbReference type="Gene3D" id="3.30.565.10">
    <property type="entry name" value="Histidine kinase-like ATPase, C-terminal domain"/>
    <property type="match status" value="1"/>
</dbReference>
<keyword evidence="9 13" id="KW-0418">Kinase</keyword>
<evidence type="ECO:0000256" key="2">
    <source>
        <dbReference type="ARBA" id="ARBA00012438"/>
    </source>
</evidence>
<dbReference type="NCBIfam" id="TIGR00229">
    <property type="entry name" value="sensory_box"/>
    <property type="match status" value="1"/>
</dbReference>
<dbReference type="Pfam" id="PF08448">
    <property type="entry name" value="PAS_4"/>
    <property type="match status" value="1"/>
</dbReference>
<dbReference type="EC" id="2.7.13.3" evidence="2"/>
<dbReference type="Gene3D" id="3.30.450.20">
    <property type="entry name" value="PAS domain"/>
    <property type="match status" value="1"/>
</dbReference>
<keyword evidence="7" id="KW-0677">Repeat</keyword>
<keyword evidence="8" id="KW-0547">Nucleotide-binding</keyword>
<evidence type="ECO:0000256" key="8">
    <source>
        <dbReference type="ARBA" id="ARBA00022741"/>
    </source>
</evidence>
<organism evidence="13 14">
    <name type="scientific">Novosphingobium tardum</name>
    <dbReference type="NCBI Taxonomy" id="1538021"/>
    <lineage>
        <taxon>Bacteria</taxon>
        <taxon>Pseudomonadati</taxon>
        <taxon>Pseudomonadota</taxon>
        <taxon>Alphaproteobacteria</taxon>
        <taxon>Sphingomonadales</taxon>
        <taxon>Sphingomonadaceae</taxon>
        <taxon>Novosphingobium</taxon>
    </lineage>
</organism>
<dbReference type="RefSeq" id="WP_379537685.1">
    <property type="nucleotide sequence ID" value="NZ_JBHSDR010000003.1"/>
</dbReference>
<dbReference type="SMART" id="SM00091">
    <property type="entry name" value="PAS"/>
    <property type="match status" value="1"/>
</dbReference>
<evidence type="ECO:0000256" key="6">
    <source>
        <dbReference type="ARBA" id="ARBA00022679"/>
    </source>
</evidence>
<dbReference type="PANTHER" id="PTHR41523">
    <property type="entry name" value="TWO-COMPONENT SYSTEM SENSOR PROTEIN"/>
    <property type="match status" value="1"/>
</dbReference>
<keyword evidence="10" id="KW-0067">ATP-binding</keyword>
<evidence type="ECO:0000256" key="5">
    <source>
        <dbReference type="ARBA" id="ARBA00022643"/>
    </source>
</evidence>
<keyword evidence="4" id="KW-0285">Flavoprotein</keyword>
<protein>
    <recommendedName>
        <fullName evidence="2">histidine kinase</fullName>
        <ecNumber evidence="2">2.7.13.3</ecNumber>
    </recommendedName>
</protein>
<dbReference type="InterPro" id="IPR035965">
    <property type="entry name" value="PAS-like_dom_sf"/>
</dbReference>
<comment type="caution">
    <text evidence="13">The sequence shown here is derived from an EMBL/GenBank/DDBJ whole genome shotgun (WGS) entry which is preliminary data.</text>
</comment>
<keyword evidence="5" id="KW-0288">FMN</keyword>
<keyword evidence="11" id="KW-0843">Virulence</keyword>
<reference evidence="14" key="1">
    <citation type="journal article" date="2019" name="Int. J. Syst. Evol. Microbiol.">
        <title>The Global Catalogue of Microorganisms (GCM) 10K type strain sequencing project: providing services to taxonomists for standard genome sequencing and annotation.</title>
        <authorList>
            <consortium name="The Broad Institute Genomics Platform"/>
            <consortium name="The Broad Institute Genome Sequencing Center for Infectious Disease"/>
            <person name="Wu L."/>
            <person name="Ma J."/>
        </authorList>
    </citation>
    <scope>NUCLEOTIDE SEQUENCE [LARGE SCALE GENOMIC DNA]</scope>
    <source>
        <strain evidence="14">CGMCC 1.12989</strain>
    </source>
</reference>
<dbReference type="InterPro" id="IPR000014">
    <property type="entry name" value="PAS"/>
</dbReference>
<evidence type="ECO:0000256" key="3">
    <source>
        <dbReference type="ARBA" id="ARBA00022553"/>
    </source>
</evidence>
<evidence type="ECO:0000256" key="9">
    <source>
        <dbReference type="ARBA" id="ARBA00022777"/>
    </source>
</evidence>
<dbReference type="PROSITE" id="PS50113">
    <property type="entry name" value="PAC"/>
    <property type="match status" value="1"/>
</dbReference>
<name>A0ABV8RLL8_9SPHN</name>
<dbReference type="Proteomes" id="UP001595828">
    <property type="component" value="Unassembled WGS sequence"/>
</dbReference>
<dbReference type="SUPFAM" id="SSF55785">
    <property type="entry name" value="PYP-like sensor domain (PAS domain)"/>
    <property type="match status" value="1"/>
</dbReference>
<evidence type="ECO:0000256" key="7">
    <source>
        <dbReference type="ARBA" id="ARBA00022737"/>
    </source>
</evidence>
<evidence type="ECO:0000259" key="12">
    <source>
        <dbReference type="PROSITE" id="PS50113"/>
    </source>
</evidence>
<evidence type="ECO:0000313" key="14">
    <source>
        <dbReference type="Proteomes" id="UP001595828"/>
    </source>
</evidence>
<keyword evidence="3" id="KW-0597">Phosphoprotein</keyword>
<dbReference type="GO" id="GO:0004673">
    <property type="term" value="F:protein histidine kinase activity"/>
    <property type="evidence" value="ECO:0007669"/>
    <property type="project" value="UniProtKB-EC"/>
</dbReference>
<dbReference type="PANTHER" id="PTHR41523:SF8">
    <property type="entry name" value="ETHYLENE RESPONSE SENSOR PROTEIN"/>
    <property type="match status" value="1"/>
</dbReference>
<comment type="catalytic activity">
    <reaction evidence="1">
        <text>ATP + protein L-histidine = ADP + protein N-phospho-L-histidine.</text>
        <dbReference type="EC" id="2.7.13.3"/>
    </reaction>
</comment>
<evidence type="ECO:0000256" key="4">
    <source>
        <dbReference type="ARBA" id="ARBA00022630"/>
    </source>
</evidence>
<evidence type="ECO:0000313" key="13">
    <source>
        <dbReference type="EMBL" id="MFC4294225.1"/>
    </source>
</evidence>
<gene>
    <name evidence="13" type="ORF">ACFO0A_04040</name>
</gene>
<dbReference type="InterPro" id="IPR013656">
    <property type="entry name" value="PAS_4"/>
</dbReference>
<dbReference type="InterPro" id="IPR000700">
    <property type="entry name" value="PAS-assoc_C"/>
</dbReference>
<evidence type="ECO:0000256" key="11">
    <source>
        <dbReference type="ARBA" id="ARBA00023026"/>
    </source>
</evidence>